<dbReference type="EMBL" id="BPFH01000001">
    <property type="protein sequence ID" value="GIT93476.1"/>
    <property type="molecule type" value="Genomic_DNA"/>
</dbReference>
<reference evidence="2 3" key="1">
    <citation type="submission" date="2021-05" db="EMBL/GenBank/DDBJ databases">
        <title>Bacteria Genome sequencing.</title>
        <authorList>
            <person name="Takabe Y."/>
            <person name="Nakajima Y."/>
            <person name="Suzuki S."/>
            <person name="Shiozaki T."/>
        </authorList>
    </citation>
    <scope>NUCLEOTIDE SEQUENCE [LARGE SCALE GENOMIC DNA]</scope>
    <source>
        <strain evidence="2 3">AI_62</strain>
    </source>
</reference>
<dbReference type="Pfam" id="PF19834">
    <property type="entry name" value="DUF6314"/>
    <property type="match status" value="1"/>
</dbReference>
<comment type="caution">
    <text evidence="2">The sequence shown here is derived from an EMBL/GenBank/DDBJ whole genome shotgun (WGS) entry which is preliminary data.</text>
</comment>
<keyword evidence="3" id="KW-1185">Reference proteome</keyword>
<name>A0ABQ4NGC5_9RHOB</name>
<dbReference type="Proteomes" id="UP000786693">
    <property type="component" value="Unassembled WGS sequence"/>
</dbReference>
<accession>A0ABQ4NGC5</accession>
<sequence>MIPGETPDGRLAALLGTWSVVRVLRPVGGDWIRFQGTAVWTREGSALRSVEVGQMQQGGAGFEARRETLWQVRGDGVEVRFGDGRPFHWIGPGARATCQHDCPPDDYQLAYDFGQWPRWSMRWRVRGPRKDYTALTRYGRAGAG</sequence>
<evidence type="ECO:0000259" key="1">
    <source>
        <dbReference type="Pfam" id="PF19834"/>
    </source>
</evidence>
<feature type="domain" description="DUF6314" evidence="1">
    <location>
        <begin position="14"/>
        <end position="140"/>
    </location>
</feature>
<dbReference type="InterPro" id="IPR045632">
    <property type="entry name" value="DUF6314"/>
</dbReference>
<evidence type="ECO:0000313" key="2">
    <source>
        <dbReference type="EMBL" id="GIT93476.1"/>
    </source>
</evidence>
<dbReference type="RefSeq" id="WP_220747016.1">
    <property type="nucleotide sequence ID" value="NZ_BPFH01000001.1"/>
</dbReference>
<proteinExistence type="predicted"/>
<evidence type="ECO:0000313" key="3">
    <source>
        <dbReference type="Proteomes" id="UP000786693"/>
    </source>
</evidence>
<gene>
    <name evidence="2" type="ORF">JANAI62_00990</name>
</gene>
<organism evidence="2 3">
    <name type="scientific">Jannaschia pagri</name>
    <dbReference type="NCBI Taxonomy" id="2829797"/>
    <lineage>
        <taxon>Bacteria</taxon>
        <taxon>Pseudomonadati</taxon>
        <taxon>Pseudomonadota</taxon>
        <taxon>Alphaproteobacteria</taxon>
        <taxon>Rhodobacterales</taxon>
        <taxon>Roseobacteraceae</taxon>
        <taxon>Jannaschia</taxon>
    </lineage>
</organism>
<protein>
    <recommendedName>
        <fullName evidence="1">DUF6314 domain-containing protein</fullName>
    </recommendedName>
</protein>